<accession>A0AAN1S010</accession>
<sequence>MYITKTLGRYNFASNDKQWCVQMRMPDGKGLSEMWPEDEEPDIEGLPPSKVLDLIEERLKAYLFHSGRDEMLARIAAYREQAEQLDDAWARLQIASYERMVDSLKPYLITESDAA</sequence>
<organism evidence="1 2">
    <name type="scientific">Bordetella hinzii</name>
    <dbReference type="NCBI Taxonomy" id="103855"/>
    <lineage>
        <taxon>Bacteria</taxon>
        <taxon>Pseudomonadati</taxon>
        <taxon>Pseudomonadota</taxon>
        <taxon>Betaproteobacteria</taxon>
        <taxon>Burkholderiales</taxon>
        <taxon>Alcaligenaceae</taxon>
        <taxon>Bordetella</taxon>
    </lineage>
</organism>
<reference evidence="2" key="1">
    <citation type="submission" date="2017-10" db="EMBL/GenBank/DDBJ databases">
        <title>Whole genome sequencing of various Bordetella species.</title>
        <authorList>
            <person name="Weigand M.R."/>
            <person name="Loparev V."/>
            <person name="Peng Y."/>
            <person name="Bowden K.E."/>
            <person name="Tondella M.L."/>
            <person name="Williams M.M."/>
        </authorList>
    </citation>
    <scope>NUCLEOTIDE SEQUENCE [LARGE SCALE GENOMIC DNA]</scope>
    <source>
        <strain evidence="2">H720</strain>
    </source>
</reference>
<evidence type="ECO:0000313" key="1">
    <source>
        <dbReference type="EMBL" id="AZW19174.1"/>
    </source>
</evidence>
<protein>
    <submittedName>
        <fullName evidence="1">Uncharacterized protein</fullName>
    </submittedName>
</protein>
<proteinExistence type="predicted"/>
<dbReference type="EMBL" id="CP024172">
    <property type="protein sequence ID" value="AZW19174.1"/>
    <property type="molecule type" value="Genomic_DNA"/>
</dbReference>
<name>A0AAN1S010_9BORD</name>
<dbReference type="Proteomes" id="UP000282741">
    <property type="component" value="Chromosome"/>
</dbReference>
<gene>
    <name evidence="1" type="ORF">CS347_21640</name>
</gene>
<evidence type="ECO:0000313" key="2">
    <source>
        <dbReference type="Proteomes" id="UP000282741"/>
    </source>
</evidence>
<dbReference type="AlphaFoldDB" id="A0AAN1S010"/>
<dbReference type="RefSeq" id="WP_048940007.1">
    <property type="nucleotide sequence ID" value="NZ_CP012077.1"/>
</dbReference>